<dbReference type="Proteomes" id="UP001589605">
    <property type="component" value="Unassembled WGS sequence"/>
</dbReference>
<organism evidence="2 3">
    <name type="scientific">Formosa undariae</name>
    <dbReference type="NCBI Taxonomy" id="1325436"/>
    <lineage>
        <taxon>Bacteria</taxon>
        <taxon>Pseudomonadati</taxon>
        <taxon>Bacteroidota</taxon>
        <taxon>Flavobacteriia</taxon>
        <taxon>Flavobacteriales</taxon>
        <taxon>Flavobacteriaceae</taxon>
        <taxon>Formosa</taxon>
    </lineage>
</organism>
<evidence type="ECO:0000259" key="1">
    <source>
        <dbReference type="Pfam" id="PF12146"/>
    </source>
</evidence>
<feature type="domain" description="Serine aminopeptidase S33" evidence="1">
    <location>
        <begin position="36"/>
        <end position="237"/>
    </location>
</feature>
<gene>
    <name evidence="2" type="ORF">ACFFVB_05350</name>
</gene>
<dbReference type="PANTHER" id="PTHR11614">
    <property type="entry name" value="PHOSPHOLIPASE-RELATED"/>
    <property type="match status" value="1"/>
</dbReference>
<dbReference type="Gene3D" id="3.40.50.1820">
    <property type="entry name" value="alpha/beta hydrolase"/>
    <property type="match status" value="1"/>
</dbReference>
<dbReference type="SUPFAM" id="SSF53474">
    <property type="entry name" value="alpha/beta-Hydrolases"/>
    <property type="match status" value="1"/>
</dbReference>
<evidence type="ECO:0000313" key="2">
    <source>
        <dbReference type="EMBL" id="MFB9052500.1"/>
    </source>
</evidence>
<keyword evidence="2" id="KW-0378">Hydrolase</keyword>
<evidence type="ECO:0000313" key="3">
    <source>
        <dbReference type="Proteomes" id="UP001589605"/>
    </source>
</evidence>
<keyword evidence="3" id="KW-1185">Reference proteome</keyword>
<dbReference type="InterPro" id="IPR029058">
    <property type="entry name" value="AB_hydrolase_fold"/>
</dbReference>
<dbReference type="GO" id="GO:0016787">
    <property type="term" value="F:hydrolase activity"/>
    <property type="evidence" value="ECO:0007669"/>
    <property type="project" value="UniProtKB-KW"/>
</dbReference>
<protein>
    <submittedName>
        <fullName evidence="2">Alpha/beta hydrolase</fullName>
    </submittedName>
</protein>
<dbReference type="RefSeq" id="WP_382381684.1">
    <property type="nucleotide sequence ID" value="NZ_JBHMEZ010000003.1"/>
</dbReference>
<accession>A0ABV5EZ78</accession>
<comment type="caution">
    <text evidence="2">The sequence shown here is derived from an EMBL/GenBank/DDBJ whole genome shotgun (WGS) entry which is preliminary data.</text>
</comment>
<proteinExistence type="predicted"/>
<dbReference type="Pfam" id="PF12146">
    <property type="entry name" value="Hydrolase_4"/>
    <property type="match status" value="1"/>
</dbReference>
<sequence>MNLTEDYTSETISLKPDYEGEVIAVLTASNFNTGDRKSILYIHGYIDYFFHPHLGEFFNTNHFDFYALDLRKYGRALLPHQHPNYCKNIEEYFEELSLAILHLKSKSSGVYLLGHSTGGLTASCYMNSGKERHLVDGLILNSPFFDFNQTKLEKYISQCVAKMASKISSYAKVNGVLTPAYAKSIHKDYFGEWDFNLDWKPIKGFPTYFKWVLAIAAAQQSLVHSNIQVPVLVMHSSGSIKTSKFSKQALSNDIVLNIEDIKRIGKTLGNQVTLLEIDHAQHDIFLSPKVVRERALNKMMSWLLSN</sequence>
<reference evidence="2 3" key="1">
    <citation type="submission" date="2024-09" db="EMBL/GenBank/DDBJ databases">
        <authorList>
            <person name="Sun Q."/>
            <person name="Mori K."/>
        </authorList>
    </citation>
    <scope>NUCLEOTIDE SEQUENCE [LARGE SCALE GENOMIC DNA]</scope>
    <source>
        <strain evidence="2 3">CECT 8286</strain>
    </source>
</reference>
<name>A0ABV5EZ78_9FLAO</name>
<dbReference type="InterPro" id="IPR022742">
    <property type="entry name" value="Hydrolase_4"/>
</dbReference>
<dbReference type="InterPro" id="IPR051044">
    <property type="entry name" value="MAG_DAG_Lipase"/>
</dbReference>
<dbReference type="EMBL" id="JBHMEZ010000003">
    <property type="protein sequence ID" value="MFB9052500.1"/>
    <property type="molecule type" value="Genomic_DNA"/>
</dbReference>